<keyword evidence="2" id="KW-0732">Signal</keyword>
<dbReference type="RefSeq" id="WP_132015003.1">
    <property type="nucleotide sequence ID" value="NZ_SLUN01000017.1"/>
</dbReference>
<dbReference type="InterPro" id="IPR006059">
    <property type="entry name" value="SBP"/>
</dbReference>
<evidence type="ECO:0000256" key="5">
    <source>
        <dbReference type="ARBA" id="ARBA00023288"/>
    </source>
</evidence>
<keyword evidence="3" id="KW-0472">Membrane</keyword>
<dbReference type="PANTHER" id="PTHR43649:SF33">
    <property type="entry name" value="POLYGALACTURONAN_RHAMNOGALACTURONAN-BINDING PROTEIN YTCQ"/>
    <property type="match status" value="1"/>
</dbReference>
<dbReference type="AlphaFoldDB" id="A0A4R1RHW4"/>
<keyword evidence="7" id="KW-1185">Reference proteome</keyword>
<evidence type="ECO:0000256" key="1">
    <source>
        <dbReference type="ARBA" id="ARBA00022475"/>
    </source>
</evidence>
<evidence type="ECO:0000313" key="6">
    <source>
        <dbReference type="EMBL" id="TCL65330.1"/>
    </source>
</evidence>
<evidence type="ECO:0000256" key="3">
    <source>
        <dbReference type="ARBA" id="ARBA00023136"/>
    </source>
</evidence>
<dbReference type="EMBL" id="SLUN01000017">
    <property type="protein sequence ID" value="TCL65330.1"/>
    <property type="molecule type" value="Genomic_DNA"/>
</dbReference>
<dbReference type="OrthoDB" id="9787283at2"/>
<accession>A0A4R1RHW4</accession>
<name>A0A4R1RHW4_HYDET</name>
<dbReference type="SUPFAM" id="SSF53850">
    <property type="entry name" value="Periplasmic binding protein-like II"/>
    <property type="match status" value="1"/>
</dbReference>
<comment type="caution">
    <text evidence="6">The sequence shown here is derived from an EMBL/GenBank/DDBJ whole genome shotgun (WGS) entry which is preliminary data.</text>
</comment>
<evidence type="ECO:0000256" key="4">
    <source>
        <dbReference type="ARBA" id="ARBA00023139"/>
    </source>
</evidence>
<dbReference type="Pfam" id="PF01547">
    <property type="entry name" value="SBP_bac_1"/>
    <property type="match status" value="1"/>
</dbReference>
<protein>
    <submittedName>
        <fullName evidence="6">Putative aldouronate transport system substrate-binding protein</fullName>
    </submittedName>
</protein>
<keyword evidence="4" id="KW-0564">Palmitate</keyword>
<dbReference type="Gene3D" id="3.40.190.10">
    <property type="entry name" value="Periplasmic binding protein-like II"/>
    <property type="match status" value="2"/>
</dbReference>
<dbReference type="PANTHER" id="PTHR43649">
    <property type="entry name" value="ARABINOSE-BINDING PROTEIN-RELATED"/>
    <property type="match status" value="1"/>
</dbReference>
<evidence type="ECO:0000256" key="2">
    <source>
        <dbReference type="ARBA" id="ARBA00022729"/>
    </source>
</evidence>
<reference evidence="6 7" key="1">
    <citation type="submission" date="2019-03" db="EMBL/GenBank/DDBJ databases">
        <title>Genomic Encyclopedia of Type Strains, Phase IV (KMG-IV): sequencing the most valuable type-strain genomes for metagenomic binning, comparative biology and taxonomic classification.</title>
        <authorList>
            <person name="Goeker M."/>
        </authorList>
    </citation>
    <scope>NUCLEOTIDE SEQUENCE [LARGE SCALE GENOMIC DNA]</scope>
    <source>
        <strain evidence="6 7">LX-B</strain>
    </source>
</reference>
<evidence type="ECO:0000313" key="7">
    <source>
        <dbReference type="Proteomes" id="UP000295008"/>
    </source>
</evidence>
<dbReference type="Proteomes" id="UP000295008">
    <property type="component" value="Unassembled WGS sequence"/>
</dbReference>
<keyword evidence="5" id="KW-0449">Lipoprotein</keyword>
<proteinExistence type="predicted"/>
<organism evidence="6 7">
    <name type="scientific">Hydrogenispora ethanolica</name>
    <dbReference type="NCBI Taxonomy" id="1082276"/>
    <lineage>
        <taxon>Bacteria</taxon>
        <taxon>Bacillati</taxon>
        <taxon>Bacillota</taxon>
        <taxon>Hydrogenispora</taxon>
    </lineage>
</organism>
<gene>
    <name evidence="6" type="ORF">EDC14_101778</name>
</gene>
<keyword evidence="1" id="KW-1003">Cell membrane</keyword>
<dbReference type="InterPro" id="IPR050490">
    <property type="entry name" value="Bact_solute-bd_prot1"/>
</dbReference>
<sequence length="525" mass="59352">MKRKFRSIVLIGLLVLVTGTGLSAHPRYPLRTNVTLTWWMELHANVALVAKNFGDTEFAKELQKRTGVRIKFLHPPLGQAKEAFDLMLASGDLPDIIEYNWFDIPGGPNSALENGYILRLNPIMNRFAPHLKRYLKKHPVYDKMVKTDEGNYYVFPFIRGSRSLVATSGPLIREDWLDELGLGIPETLDDWYGVLKAFKEKKGADPAFTCEATGPGLTGSTVNQTFEGGMDSYRDFYVDHGKVRYGSIEPQRKQYFALMNKWYHEGLIDKNFGTNTRKAVDANILSGKSGACYGSGGSGLGRYMAAMAGKKGSFRLIGAPFPTPQRGKLPRFSFLTPPYGPKNNGSAAITARCRNIEAAARLLDYAYSPEGSLFYNFGIRGLTFRMVRGYPAYTRLILKNPDGLADTMVMSNYLRGHTNGPFVQDRRYLEQYYQRPEQKAAIRNWSKTDFARFMMPPVTPTPGESEELSQIMNDINAFNDEMTMKFIMGVEPVSGFDRFVAQMKRLGIDRAIQIYQRAYSRYLNR</sequence>